<comment type="caution">
    <text evidence="3">The sequence shown here is derived from an EMBL/GenBank/DDBJ whole genome shotgun (WGS) entry which is preliminary data.</text>
</comment>
<keyword evidence="1" id="KW-0175">Coiled coil</keyword>
<dbReference type="Pfam" id="PF01817">
    <property type="entry name" value="CM_2"/>
    <property type="match status" value="1"/>
</dbReference>
<dbReference type="InterPro" id="IPR002701">
    <property type="entry name" value="CM_II_prokaryot"/>
</dbReference>
<proteinExistence type="predicted"/>
<evidence type="ECO:0000256" key="1">
    <source>
        <dbReference type="SAM" id="Coils"/>
    </source>
</evidence>
<organism evidence="3 4">
    <name type="scientific">Collibacillus ludicampi</name>
    <dbReference type="NCBI Taxonomy" id="2771369"/>
    <lineage>
        <taxon>Bacteria</taxon>
        <taxon>Bacillati</taxon>
        <taxon>Bacillota</taxon>
        <taxon>Bacilli</taxon>
        <taxon>Bacillales</taxon>
        <taxon>Alicyclobacillaceae</taxon>
        <taxon>Collibacillus</taxon>
    </lineage>
</organism>
<evidence type="ECO:0000313" key="4">
    <source>
        <dbReference type="Proteomes" id="UP001057291"/>
    </source>
</evidence>
<dbReference type="EMBL" id="BOQE01000001">
    <property type="protein sequence ID" value="GIM47400.1"/>
    <property type="molecule type" value="Genomic_DNA"/>
</dbReference>
<dbReference type="GO" id="GO:0004106">
    <property type="term" value="F:chorismate mutase activity"/>
    <property type="evidence" value="ECO:0007669"/>
    <property type="project" value="InterPro"/>
</dbReference>
<dbReference type="SUPFAM" id="SSF48600">
    <property type="entry name" value="Chorismate mutase II"/>
    <property type="match status" value="1"/>
</dbReference>
<dbReference type="PROSITE" id="PS51168">
    <property type="entry name" value="CHORISMATE_MUT_2"/>
    <property type="match status" value="1"/>
</dbReference>
<feature type="coiled-coil region" evidence="1">
    <location>
        <begin position="6"/>
        <end position="40"/>
    </location>
</feature>
<evidence type="ECO:0000313" key="3">
    <source>
        <dbReference type="EMBL" id="GIM47400.1"/>
    </source>
</evidence>
<feature type="domain" description="Chorismate mutase" evidence="2">
    <location>
        <begin position="1"/>
        <end position="42"/>
    </location>
</feature>
<protein>
    <recommendedName>
        <fullName evidence="2">Chorismate mutase domain-containing protein</fullName>
    </recommendedName>
</protein>
<dbReference type="Gene3D" id="1.20.59.10">
    <property type="entry name" value="Chorismate mutase"/>
    <property type="match status" value="1"/>
</dbReference>
<dbReference type="InterPro" id="IPR036979">
    <property type="entry name" value="CM_dom_sf"/>
</dbReference>
<gene>
    <name evidence="3" type="ORF">DNHGIG_29490</name>
</gene>
<dbReference type="InterPro" id="IPR036263">
    <property type="entry name" value="Chorismate_II_sf"/>
</dbReference>
<dbReference type="AlphaFoldDB" id="A0AAV4LHY0"/>
<keyword evidence="4" id="KW-1185">Reference proteome</keyword>
<dbReference type="GO" id="GO:0046417">
    <property type="term" value="P:chorismate metabolic process"/>
    <property type="evidence" value="ECO:0007669"/>
    <property type="project" value="InterPro"/>
</dbReference>
<dbReference type="Proteomes" id="UP001057291">
    <property type="component" value="Unassembled WGS sequence"/>
</dbReference>
<reference evidence="3" key="1">
    <citation type="journal article" date="2023" name="Int. J. Syst. Evol. Microbiol.">
        <title>Collibacillus ludicampi gen. nov., sp. nov., a new soil bacterium of the family Alicyclobacillaceae.</title>
        <authorList>
            <person name="Jojima T."/>
            <person name="Ioku Y."/>
            <person name="Fukuta Y."/>
            <person name="Shirasaka N."/>
            <person name="Matsumura Y."/>
            <person name="Mori M."/>
        </authorList>
    </citation>
    <scope>NUCLEOTIDE SEQUENCE</scope>
    <source>
        <strain evidence="3">TP075</strain>
    </source>
</reference>
<name>A0AAV4LHY0_9BACL</name>
<accession>A0AAV4LHY0</accession>
<sequence>MSADKMQELRNQLDEINLEILELLNKRADLVQQIGELKNQRD</sequence>
<evidence type="ECO:0000259" key="2">
    <source>
        <dbReference type="PROSITE" id="PS51168"/>
    </source>
</evidence>